<accession>A0A4U8YMF2</accession>
<comment type="subcellular location">
    <subcellularLocation>
        <location evidence="5">Cytoplasm</location>
    </subcellularLocation>
</comment>
<dbReference type="PANTHER" id="PTHR42786">
    <property type="entry name" value="TRNA/RRNA METHYLTRANSFERASE"/>
    <property type="match status" value="1"/>
</dbReference>
<dbReference type="GO" id="GO:0160206">
    <property type="term" value="F:tRNA (cytidine(32)/uridine(32)-2'-O)-methyltransferase activity"/>
    <property type="evidence" value="ECO:0007669"/>
    <property type="project" value="UniProtKB-EC"/>
</dbReference>
<dbReference type="AlphaFoldDB" id="A0A4U8YMF2"/>
<proteinExistence type="inferred from homology"/>
<keyword evidence="8" id="KW-1185">Reference proteome</keyword>
<evidence type="ECO:0000259" key="6">
    <source>
        <dbReference type="Pfam" id="PF00588"/>
    </source>
</evidence>
<keyword evidence="4 5" id="KW-0949">S-adenosyl-L-methionine</keyword>
<dbReference type="Gene3D" id="3.40.1280.10">
    <property type="match status" value="1"/>
</dbReference>
<comment type="subunit">
    <text evidence="5">Homodimer.</text>
</comment>
<dbReference type="GO" id="GO:0106339">
    <property type="term" value="F:tRNA (cytidine(32)-2'-O)-methyltransferase activity"/>
    <property type="evidence" value="ECO:0007669"/>
    <property type="project" value="RHEA"/>
</dbReference>
<evidence type="ECO:0000313" key="7">
    <source>
        <dbReference type="EMBL" id="VFQ45225.1"/>
    </source>
</evidence>
<keyword evidence="5" id="KW-0819">tRNA processing</keyword>
<feature type="domain" description="tRNA/rRNA methyltransferase SpoU type" evidence="6">
    <location>
        <begin position="11"/>
        <end position="160"/>
    </location>
</feature>
<dbReference type="GO" id="GO:0003723">
    <property type="term" value="F:RNA binding"/>
    <property type="evidence" value="ECO:0007669"/>
    <property type="project" value="InterPro"/>
</dbReference>
<dbReference type="InterPro" id="IPR029028">
    <property type="entry name" value="Alpha/beta_knot_MTases"/>
</dbReference>
<dbReference type="RefSeq" id="WP_180141537.1">
    <property type="nucleotide sequence ID" value="NZ_CAADHO010000005.1"/>
</dbReference>
<dbReference type="Gene3D" id="1.10.8.590">
    <property type="match status" value="1"/>
</dbReference>
<organism evidence="7 8">
    <name type="scientific">Desulfoluna butyratoxydans</name>
    <dbReference type="NCBI Taxonomy" id="231438"/>
    <lineage>
        <taxon>Bacteria</taxon>
        <taxon>Pseudomonadati</taxon>
        <taxon>Thermodesulfobacteriota</taxon>
        <taxon>Desulfobacteria</taxon>
        <taxon>Desulfobacterales</taxon>
        <taxon>Desulfolunaceae</taxon>
        <taxon>Desulfoluna</taxon>
    </lineage>
</organism>
<sequence>MSNAPIPTQDIAIVLVRPRYPENIGSAARAMMNMGFSELILVNPLEPDQERMRKTATHHAAGIIDTLTVHDNLDDALKPFTFVAATTTRKGKKRQGLITPQSLVERVGALSPDDKVAILFGSEDKGLTNDELRLADALVSIPTMDFSSINLAQSVMILCYELSRRQPTGEKSALRLANKQEVGKVHEAIEELLMAIELHNPENPDHWPARFRNLLSRAGLRAGDTALVLDFIGKTLKKLRG</sequence>
<comment type="function">
    <text evidence="5">Catalyzes the formation of 2'O-methylated cytidine (Cm32) or 2'O-methylated uridine (Um32) at position 32 in tRNA.</text>
</comment>
<evidence type="ECO:0000256" key="5">
    <source>
        <dbReference type="RuleBase" id="RU362024"/>
    </source>
</evidence>
<dbReference type="InterPro" id="IPR004384">
    <property type="entry name" value="RNA_MeTrfase_TrmJ/LasT"/>
</dbReference>
<dbReference type="NCBIfam" id="TIGR00050">
    <property type="entry name" value="rRNA_methyl_1"/>
    <property type="match status" value="1"/>
</dbReference>
<evidence type="ECO:0000256" key="4">
    <source>
        <dbReference type="ARBA" id="ARBA00022691"/>
    </source>
</evidence>
<dbReference type="InterPro" id="IPR029026">
    <property type="entry name" value="tRNA_m1G_MTases_N"/>
</dbReference>
<dbReference type="EMBL" id="CAADHO010000005">
    <property type="protein sequence ID" value="VFQ45225.1"/>
    <property type="molecule type" value="Genomic_DNA"/>
</dbReference>
<name>A0A4U8YMF2_9BACT</name>
<keyword evidence="2 5" id="KW-0489">Methyltransferase</keyword>
<protein>
    <recommendedName>
        <fullName evidence="5">tRNA (cytidine/uridine-2'-O-)-methyltransferase TrmJ</fullName>
        <ecNumber evidence="5">2.1.1.200</ecNumber>
    </recommendedName>
    <alternativeName>
        <fullName evidence="5">tRNA (cytidine(32)/uridine(32)-2'-O)-methyltransferase</fullName>
    </alternativeName>
    <alternativeName>
        <fullName evidence="5">tRNA Cm32/Um32 methyltransferase</fullName>
    </alternativeName>
</protein>
<dbReference type="InterPro" id="IPR001537">
    <property type="entry name" value="SpoU_MeTrfase"/>
</dbReference>
<dbReference type="CDD" id="cd18093">
    <property type="entry name" value="SpoU-like_TrmJ"/>
    <property type="match status" value="1"/>
</dbReference>
<comment type="catalytic activity">
    <reaction evidence="5">
        <text>uridine(32) in tRNA + S-adenosyl-L-methionine = 2'-O-methyluridine(32) in tRNA + S-adenosyl-L-homocysteine + H(+)</text>
        <dbReference type="Rhea" id="RHEA:42936"/>
        <dbReference type="Rhea" id="RHEA-COMP:10107"/>
        <dbReference type="Rhea" id="RHEA-COMP:10290"/>
        <dbReference type="ChEBI" id="CHEBI:15378"/>
        <dbReference type="ChEBI" id="CHEBI:57856"/>
        <dbReference type="ChEBI" id="CHEBI:59789"/>
        <dbReference type="ChEBI" id="CHEBI:65315"/>
        <dbReference type="ChEBI" id="CHEBI:74478"/>
        <dbReference type="EC" id="2.1.1.200"/>
    </reaction>
</comment>
<evidence type="ECO:0000313" key="8">
    <source>
        <dbReference type="Proteomes" id="UP000507962"/>
    </source>
</evidence>
<dbReference type="EC" id="2.1.1.200" evidence="5"/>
<evidence type="ECO:0000256" key="3">
    <source>
        <dbReference type="ARBA" id="ARBA00022679"/>
    </source>
</evidence>
<keyword evidence="3 7" id="KW-0808">Transferase</keyword>
<comment type="similarity">
    <text evidence="1">Belongs to the class IV-like SAM-binding methyltransferase superfamily. RNA methyltransferase TrmH family.</text>
</comment>
<dbReference type="GO" id="GO:0002128">
    <property type="term" value="P:tRNA nucleoside ribose methylation"/>
    <property type="evidence" value="ECO:0007669"/>
    <property type="project" value="TreeGrafter"/>
</dbReference>
<dbReference type="Pfam" id="PF00588">
    <property type="entry name" value="SpoU_methylase"/>
    <property type="match status" value="1"/>
</dbReference>
<dbReference type="SUPFAM" id="SSF75217">
    <property type="entry name" value="alpha/beta knot"/>
    <property type="match status" value="1"/>
</dbReference>
<evidence type="ECO:0000256" key="2">
    <source>
        <dbReference type="ARBA" id="ARBA00022603"/>
    </source>
</evidence>
<dbReference type="Proteomes" id="UP000507962">
    <property type="component" value="Unassembled WGS sequence"/>
</dbReference>
<comment type="catalytic activity">
    <reaction evidence="5">
        <text>cytidine(32) in tRNA + S-adenosyl-L-methionine = 2'-O-methylcytidine(32) in tRNA + S-adenosyl-L-homocysteine + H(+)</text>
        <dbReference type="Rhea" id="RHEA:42932"/>
        <dbReference type="Rhea" id="RHEA-COMP:10288"/>
        <dbReference type="Rhea" id="RHEA-COMP:10289"/>
        <dbReference type="ChEBI" id="CHEBI:15378"/>
        <dbReference type="ChEBI" id="CHEBI:57856"/>
        <dbReference type="ChEBI" id="CHEBI:59789"/>
        <dbReference type="ChEBI" id="CHEBI:74495"/>
        <dbReference type="ChEBI" id="CHEBI:82748"/>
        <dbReference type="EC" id="2.1.1.200"/>
    </reaction>
</comment>
<dbReference type="PIRSF" id="PIRSF004808">
    <property type="entry name" value="LasT"/>
    <property type="match status" value="1"/>
</dbReference>
<reference evidence="7 8" key="1">
    <citation type="submission" date="2019-03" db="EMBL/GenBank/DDBJ databases">
        <authorList>
            <person name="Nijsse B."/>
        </authorList>
    </citation>
    <scope>NUCLEOTIDE SEQUENCE [LARGE SCALE GENOMIC DNA]</scope>
    <source>
        <strain evidence="7">Desulfoluna butyratoxydans MSL71</strain>
    </source>
</reference>
<gene>
    <name evidence="5" type="primary">trmJ</name>
    <name evidence="7" type="ORF">MSL71_28820</name>
</gene>
<keyword evidence="5" id="KW-0963">Cytoplasm</keyword>
<dbReference type="PANTHER" id="PTHR42786:SF7">
    <property type="entry name" value="TRNA_RRNA METHYLTRANSFERASE SPOU TYPE DOMAIN-CONTAINING PROTEIN"/>
    <property type="match status" value="1"/>
</dbReference>
<evidence type="ECO:0000256" key="1">
    <source>
        <dbReference type="ARBA" id="ARBA00007228"/>
    </source>
</evidence>
<dbReference type="GO" id="GO:0005829">
    <property type="term" value="C:cytosol"/>
    <property type="evidence" value="ECO:0007669"/>
    <property type="project" value="TreeGrafter"/>
</dbReference>